<keyword evidence="9" id="KW-1185">Reference proteome</keyword>
<comment type="subcellular location">
    <subcellularLocation>
        <location evidence="1">Cytoplasm</location>
        <location evidence="1">Cytoskeleton</location>
        <location evidence="1">Cilium basal body</location>
    </subcellularLocation>
</comment>
<dbReference type="GO" id="GO:0005815">
    <property type="term" value="C:microtubule organizing center"/>
    <property type="evidence" value="ECO:0007669"/>
    <property type="project" value="TreeGrafter"/>
</dbReference>
<dbReference type="EMBL" id="MIGC01001228">
    <property type="protein sequence ID" value="PHJ23267.1"/>
    <property type="molecule type" value="Genomic_DNA"/>
</dbReference>
<evidence type="ECO:0000256" key="6">
    <source>
        <dbReference type="ARBA" id="ARBA00023273"/>
    </source>
</evidence>
<keyword evidence="8" id="KW-0282">Flagellum</keyword>
<evidence type="ECO:0000256" key="7">
    <source>
        <dbReference type="SAM" id="MobiDB-lite"/>
    </source>
</evidence>
<dbReference type="GO" id="GO:0060271">
    <property type="term" value="P:cilium assembly"/>
    <property type="evidence" value="ECO:0007669"/>
    <property type="project" value="TreeGrafter"/>
</dbReference>
<dbReference type="InterPro" id="IPR022088">
    <property type="entry name" value="Intraflagellar_transp_cmplxB"/>
</dbReference>
<protein>
    <submittedName>
        <fullName evidence="8">Intraflagellar transport protein 46</fullName>
    </submittedName>
</protein>
<evidence type="ECO:0000256" key="5">
    <source>
        <dbReference type="ARBA" id="ARBA00023212"/>
    </source>
</evidence>
<evidence type="ECO:0000313" key="9">
    <source>
        <dbReference type="Proteomes" id="UP000221165"/>
    </source>
</evidence>
<comment type="similarity">
    <text evidence="2">Belongs to the IFT46 family.</text>
</comment>
<dbReference type="AlphaFoldDB" id="A0A2C6L2Z8"/>
<keyword evidence="4" id="KW-0969">Cilium</keyword>
<dbReference type="PANTHER" id="PTHR13376">
    <property type="entry name" value="INTRAFLAGELLAR TRANSPORT PROTEIN 46 HOMOLOG"/>
    <property type="match status" value="1"/>
</dbReference>
<feature type="region of interest" description="Disordered" evidence="7">
    <location>
        <begin position="1"/>
        <end position="33"/>
    </location>
</feature>
<dbReference type="Proteomes" id="UP000221165">
    <property type="component" value="Unassembled WGS sequence"/>
</dbReference>
<keyword evidence="6" id="KW-0966">Cell projection</keyword>
<name>A0A2C6L2Z8_9APIC</name>
<dbReference type="Pfam" id="PF12317">
    <property type="entry name" value="IFT46_B_C"/>
    <property type="match status" value="1"/>
</dbReference>
<keyword evidence="3" id="KW-0963">Cytoplasm</keyword>
<evidence type="ECO:0000313" key="8">
    <source>
        <dbReference type="EMBL" id="PHJ23267.1"/>
    </source>
</evidence>
<gene>
    <name evidence="8" type="ORF">CSUI_002883</name>
</gene>
<accession>A0A2C6L2Z8</accession>
<dbReference type="GO" id="GO:0031514">
    <property type="term" value="C:motile cilium"/>
    <property type="evidence" value="ECO:0007669"/>
    <property type="project" value="TreeGrafter"/>
</dbReference>
<dbReference type="PANTHER" id="PTHR13376:SF0">
    <property type="entry name" value="INTRAFLAGELLAR TRANSPORT PROTEIN 46 HOMOLOG"/>
    <property type="match status" value="1"/>
</dbReference>
<evidence type="ECO:0000256" key="3">
    <source>
        <dbReference type="ARBA" id="ARBA00022490"/>
    </source>
</evidence>
<dbReference type="OrthoDB" id="2119217at2759"/>
<dbReference type="GeneID" id="94426293"/>
<dbReference type="VEuPathDB" id="ToxoDB:CSUI_002883"/>
<evidence type="ECO:0000256" key="2">
    <source>
        <dbReference type="ARBA" id="ARBA00007700"/>
    </source>
</evidence>
<feature type="compositionally biased region" description="Low complexity" evidence="7">
    <location>
        <begin position="1"/>
        <end position="18"/>
    </location>
</feature>
<comment type="caution">
    <text evidence="8">The sequence shown here is derived from an EMBL/GenBank/DDBJ whole genome shotgun (WGS) entry which is preliminary data.</text>
</comment>
<dbReference type="GO" id="GO:0030992">
    <property type="term" value="C:intraciliary transport particle B"/>
    <property type="evidence" value="ECO:0007669"/>
    <property type="project" value="TreeGrafter"/>
</dbReference>
<keyword evidence="5" id="KW-0206">Cytoskeleton</keyword>
<dbReference type="GO" id="GO:0042073">
    <property type="term" value="P:intraciliary transport"/>
    <property type="evidence" value="ECO:0007669"/>
    <property type="project" value="InterPro"/>
</dbReference>
<sequence>MFSRSPSPSEDDSSPSLDGYASEASSVREDEKLAPLPEGAFNYLENANASAESRKLASYVRKYRASFKRLPLLLKPLPRQFFPAIGEVDALLKIPPPDGSWDPTGLEFVDEPALEQSDSAALWLELAAIRPCKPADKSDGGPPCIEEQGKERNFRIDKWIETVRRLKSQHHGSDVWHFLDSLDFDTLMRPWPEEIAKMMEPNPQKLALEETSLGLADILKIGCALLRIPRTGHHLNASLHALLMLYLELSGSNGLCSRDRESG</sequence>
<proteinExistence type="inferred from homology"/>
<evidence type="ECO:0000256" key="1">
    <source>
        <dbReference type="ARBA" id="ARBA00004120"/>
    </source>
</evidence>
<dbReference type="RefSeq" id="XP_067924943.1">
    <property type="nucleotide sequence ID" value="XM_068063082.1"/>
</dbReference>
<organism evidence="8 9">
    <name type="scientific">Cystoisospora suis</name>
    <dbReference type="NCBI Taxonomy" id="483139"/>
    <lineage>
        <taxon>Eukaryota</taxon>
        <taxon>Sar</taxon>
        <taxon>Alveolata</taxon>
        <taxon>Apicomplexa</taxon>
        <taxon>Conoidasida</taxon>
        <taxon>Coccidia</taxon>
        <taxon>Eucoccidiorida</taxon>
        <taxon>Eimeriorina</taxon>
        <taxon>Sarcocystidae</taxon>
        <taxon>Cystoisospora</taxon>
    </lineage>
</organism>
<reference evidence="8 9" key="1">
    <citation type="journal article" date="2017" name="Int. J. Parasitol.">
        <title>The genome of the protozoan parasite Cystoisospora suis and a reverse vaccinology approach to identify vaccine candidates.</title>
        <authorList>
            <person name="Palmieri N."/>
            <person name="Shrestha A."/>
            <person name="Ruttkowski B."/>
            <person name="Beck T."/>
            <person name="Vogl C."/>
            <person name="Tomley F."/>
            <person name="Blake D.P."/>
            <person name="Joachim A."/>
        </authorList>
    </citation>
    <scope>NUCLEOTIDE SEQUENCE [LARGE SCALE GENOMIC DNA]</scope>
    <source>
        <strain evidence="8 9">Wien I</strain>
    </source>
</reference>
<evidence type="ECO:0000256" key="4">
    <source>
        <dbReference type="ARBA" id="ARBA00023069"/>
    </source>
</evidence>